<dbReference type="InterPro" id="IPR032675">
    <property type="entry name" value="LRR_dom_sf"/>
</dbReference>
<name>A0A9D1Z109_9BACT</name>
<dbReference type="AlphaFoldDB" id="A0A9D1Z109"/>
<keyword evidence="1" id="KW-0732">Signal</keyword>
<dbReference type="EMBL" id="DXDA01000049">
    <property type="protein sequence ID" value="HIY68877.1"/>
    <property type="molecule type" value="Genomic_DNA"/>
</dbReference>
<gene>
    <name evidence="2" type="ORF">H9828_05630</name>
</gene>
<reference evidence="2" key="2">
    <citation type="submission" date="2021-04" db="EMBL/GenBank/DDBJ databases">
        <authorList>
            <person name="Gilroy R."/>
        </authorList>
    </citation>
    <scope>NUCLEOTIDE SEQUENCE</scope>
    <source>
        <strain evidence="2">5134</strain>
    </source>
</reference>
<dbReference type="InterPro" id="IPR052595">
    <property type="entry name" value="LRRC69/RLP"/>
</dbReference>
<dbReference type="Gene3D" id="2.60.40.10">
    <property type="entry name" value="Immunoglobulins"/>
    <property type="match status" value="1"/>
</dbReference>
<dbReference type="PANTHER" id="PTHR48057:SF7">
    <property type="entry name" value="LEUCINE-RICH REPEAT SERINE_THREONINE-PROTEIN KINASE 1"/>
    <property type="match status" value="1"/>
</dbReference>
<organism evidence="2 3">
    <name type="scientific">Candidatus Alistipes intestinigallinarum</name>
    <dbReference type="NCBI Taxonomy" id="2838440"/>
    <lineage>
        <taxon>Bacteria</taxon>
        <taxon>Pseudomonadati</taxon>
        <taxon>Bacteroidota</taxon>
        <taxon>Bacteroidia</taxon>
        <taxon>Bacteroidales</taxon>
        <taxon>Rikenellaceae</taxon>
        <taxon>Alistipes</taxon>
    </lineage>
</organism>
<accession>A0A9D1Z109</accession>
<dbReference type="Proteomes" id="UP000886844">
    <property type="component" value="Unassembled WGS sequence"/>
</dbReference>
<evidence type="ECO:0008006" key="4">
    <source>
        <dbReference type="Google" id="ProtNLM"/>
    </source>
</evidence>
<evidence type="ECO:0000313" key="3">
    <source>
        <dbReference type="Proteomes" id="UP000886844"/>
    </source>
</evidence>
<proteinExistence type="predicted"/>
<dbReference type="Gene3D" id="3.80.10.10">
    <property type="entry name" value="Ribonuclease Inhibitor"/>
    <property type="match status" value="1"/>
</dbReference>
<dbReference type="SUPFAM" id="SSF52058">
    <property type="entry name" value="L domain-like"/>
    <property type="match status" value="1"/>
</dbReference>
<sequence>MKIRNYITVSILSLGIFAACSQADEKIAFGIDTNTISVDAVGGVKKVKVSASENWVATSNVPWISVSPANGDKSQECSLNIDSAITNTVRNGVVRIVKVDNKAEYQEIKIEQKGFDYAITLDEPSVEIENYASLDKRYFDVRVKTNVDFDVQIPDSVSNWVKVEQYEVDLNHGIRPREVNVRFTWGINSRDRVRAAEVLFAPSKDSPITSDMLVRNDRLYINQGAAEPIERGTRAGDSVALLSISRTLEVWSSDWESSGEKMDNWDGVTLWEEGMAGYVDSLKGRVKSAEFYMFSTKEGIPFEVQYLTGAEELTFYSNTNTFQLNLSCGEYICKLTQLKRLTIGAYGLTELHPDFTKLSNLEYLDLGSNNFERVPEILTPDNFPKLHALRMANNQRRLVYDLSNNILTNFGGLYQHTKYDSKTQTFGEFPTWLLKWEPGTNQKNEPVTGLDTLVLSVNYLQGSIPSFEDDPDVGYYSPEDIASADTLPNKLLTVKRVMPQLKFFALNLNRLTGALPDWILWHPSLDWWDPYTLLFTQEGKDEQGNLTGFTNEPANLNYYYKEYTKKEMANATDDSESGSDTGTKR</sequence>
<evidence type="ECO:0000256" key="1">
    <source>
        <dbReference type="SAM" id="SignalP"/>
    </source>
</evidence>
<protein>
    <recommendedName>
        <fullName evidence="4">BACON domain-containing protein</fullName>
    </recommendedName>
</protein>
<feature type="chain" id="PRO_5039521260" description="BACON domain-containing protein" evidence="1">
    <location>
        <begin position="24"/>
        <end position="585"/>
    </location>
</feature>
<dbReference type="InterPro" id="IPR013783">
    <property type="entry name" value="Ig-like_fold"/>
</dbReference>
<dbReference type="PANTHER" id="PTHR48057">
    <property type="entry name" value="LEUCINE-RICH REPEAT SERINE/THREONINE-PROTEIN KINASE 1"/>
    <property type="match status" value="1"/>
</dbReference>
<dbReference type="PROSITE" id="PS51257">
    <property type="entry name" value="PROKAR_LIPOPROTEIN"/>
    <property type="match status" value="1"/>
</dbReference>
<evidence type="ECO:0000313" key="2">
    <source>
        <dbReference type="EMBL" id="HIY68877.1"/>
    </source>
</evidence>
<feature type="signal peptide" evidence="1">
    <location>
        <begin position="1"/>
        <end position="23"/>
    </location>
</feature>
<dbReference type="InterPro" id="IPR024361">
    <property type="entry name" value="BACON"/>
</dbReference>
<dbReference type="CDD" id="cd14948">
    <property type="entry name" value="BACON"/>
    <property type="match status" value="1"/>
</dbReference>
<comment type="caution">
    <text evidence="2">The sequence shown here is derived from an EMBL/GenBank/DDBJ whole genome shotgun (WGS) entry which is preliminary data.</text>
</comment>
<reference evidence="2" key="1">
    <citation type="journal article" date="2021" name="PeerJ">
        <title>Extensive microbial diversity within the chicken gut microbiome revealed by metagenomics and culture.</title>
        <authorList>
            <person name="Gilroy R."/>
            <person name="Ravi A."/>
            <person name="Getino M."/>
            <person name="Pursley I."/>
            <person name="Horton D.L."/>
            <person name="Alikhan N.F."/>
            <person name="Baker D."/>
            <person name="Gharbi K."/>
            <person name="Hall N."/>
            <person name="Watson M."/>
            <person name="Adriaenssens E.M."/>
            <person name="Foster-Nyarko E."/>
            <person name="Jarju S."/>
            <person name="Secka A."/>
            <person name="Antonio M."/>
            <person name="Oren A."/>
            <person name="Chaudhuri R.R."/>
            <person name="La Ragione R."/>
            <person name="Hildebrand F."/>
            <person name="Pallen M.J."/>
        </authorList>
    </citation>
    <scope>NUCLEOTIDE SEQUENCE</scope>
    <source>
        <strain evidence="2">5134</strain>
    </source>
</reference>